<name>A0A7G8LI76_9CAUD</name>
<evidence type="ECO:0000313" key="2">
    <source>
        <dbReference type="Proteomes" id="UP000515841"/>
    </source>
</evidence>
<dbReference type="RefSeq" id="YP_010014199.1">
    <property type="nucleotide sequence ID" value="NC_053516.1"/>
</dbReference>
<sequence>MLFEITHHKQDGSEFAIDGRTVYRNLSEHGAMRQLRLIADTYEAGGWSTEITGYVLTASIKDGEIRTLYRVYAQD</sequence>
<dbReference type="GeneID" id="63210901"/>
<evidence type="ECO:0000313" key="1">
    <source>
        <dbReference type="EMBL" id="QNJ56948.1"/>
    </source>
</evidence>
<dbReference type="KEGG" id="vg:63210901"/>
<gene>
    <name evidence="1" type="primary">157</name>
    <name evidence="1" type="ORF">SEA_REINDEER_157</name>
</gene>
<proteinExistence type="predicted"/>
<keyword evidence="2" id="KW-1185">Reference proteome</keyword>
<organism evidence="1 2">
    <name type="scientific">Mycobacterium phage Reindeer</name>
    <dbReference type="NCBI Taxonomy" id="2762283"/>
    <lineage>
        <taxon>Viruses</taxon>
        <taxon>Duplodnaviria</taxon>
        <taxon>Heunggongvirae</taxon>
        <taxon>Uroviricota</taxon>
        <taxon>Caudoviricetes</taxon>
        <taxon>Vilmaviridae</taxon>
        <taxon>Mclasvirinae</taxon>
        <taxon>Bongovirus</taxon>
        <taxon>Bongovirus reindeer</taxon>
    </lineage>
</organism>
<dbReference type="Proteomes" id="UP000515841">
    <property type="component" value="Segment"/>
</dbReference>
<protein>
    <submittedName>
        <fullName evidence="1">Uncharacterized protein</fullName>
    </submittedName>
</protein>
<reference evidence="1 2" key="1">
    <citation type="submission" date="2020-06" db="EMBL/GenBank/DDBJ databases">
        <authorList>
            <person name="Spencer C.E."/>
            <person name="Frederick G.D."/>
            <person name="Baliraine F.N."/>
            <person name="Favela G."/>
            <person name="Farmer V."/>
            <person name="Galindo A."/>
            <person name="Garlena R.A."/>
            <person name="Russell D.A."/>
            <person name="Pope W.H."/>
            <person name="Jacobs-Sera D."/>
            <person name="Hatfull G.F."/>
        </authorList>
    </citation>
    <scope>NUCLEOTIDE SEQUENCE [LARGE SCALE GENOMIC DNA]</scope>
</reference>
<dbReference type="EMBL" id="MT658803">
    <property type="protein sequence ID" value="QNJ56948.1"/>
    <property type="molecule type" value="Genomic_DNA"/>
</dbReference>
<accession>A0A7G8LI76</accession>